<feature type="region of interest" description="Disordered" evidence="1">
    <location>
        <begin position="1"/>
        <end position="28"/>
    </location>
</feature>
<dbReference type="GO" id="GO:0048255">
    <property type="term" value="P:mRNA stabilization"/>
    <property type="evidence" value="ECO:0007669"/>
    <property type="project" value="InterPro"/>
</dbReference>
<dbReference type="SMART" id="SM00684">
    <property type="entry name" value="DM15"/>
    <property type="match status" value="3"/>
</dbReference>
<dbReference type="EMBL" id="BLLF01000100">
    <property type="protein sequence ID" value="GFH07526.1"/>
    <property type="molecule type" value="Genomic_DNA"/>
</dbReference>
<protein>
    <submittedName>
        <fullName evidence="2">HTH La-type RNA-binding domain-containing protein</fullName>
    </submittedName>
</protein>
<dbReference type="InterPro" id="IPR006607">
    <property type="entry name" value="DM15"/>
</dbReference>
<dbReference type="AlphaFoldDB" id="A0A699YKS9"/>
<feature type="compositionally biased region" description="Basic and acidic residues" evidence="1">
    <location>
        <begin position="18"/>
        <end position="28"/>
    </location>
</feature>
<feature type="compositionally biased region" description="Polar residues" evidence="1">
    <location>
        <begin position="87"/>
        <end position="103"/>
    </location>
</feature>
<reference evidence="2 3" key="1">
    <citation type="submission" date="2020-02" db="EMBL/GenBank/DDBJ databases">
        <title>Draft genome sequence of Haematococcus lacustris strain NIES-144.</title>
        <authorList>
            <person name="Morimoto D."/>
            <person name="Nakagawa S."/>
            <person name="Yoshida T."/>
            <person name="Sawayama S."/>
        </authorList>
    </citation>
    <scope>NUCLEOTIDE SEQUENCE [LARGE SCALE GENOMIC DNA]</scope>
    <source>
        <strain evidence="2 3">NIES-144</strain>
    </source>
</reference>
<gene>
    <name evidence="2" type="ORF">HaLaN_02341</name>
</gene>
<feature type="region of interest" description="Disordered" evidence="1">
    <location>
        <begin position="67"/>
        <end position="145"/>
    </location>
</feature>
<comment type="caution">
    <text evidence="2">The sequence shown here is derived from an EMBL/GenBank/DDBJ whole genome shotgun (WGS) entry which is preliminary data.</text>
</comment>
<evidence type="ECO:0000313" key="3">
    <source>
        <dbReference type="Proteomes" id="UP000485058"/>
    </source>
</evidence>
<sequence length="407" mass="45232">MDEEQDTSRQPHGNAKPADGERGEGVSDAELKKLIVVVPQSSEQTRARGKLDDSMAKLINDGLAMYEQELAEKTKGRQPGRPPKAPSSRQDSGVHFYSSSIPKNTHPRPQQAKRNVSGESPPSHSIGWLMGATPPDSNGLLGTSPGSFSNRVRWVPPGHAPASLPLREHGPSVGRFVIFTVVGHACRHMAPSNMLGSSPRATSLASSAPIPKFQHPSHALLESNGFKQMEYNKFFKRCIADRQKMGIGHSEEMNTLFRFWCYFLRDKFNDTMYRTFIALAEEDAQANYHYGMECLFRFYSYGLEKKFNPELYKEFEEATLRDYGRGILYGLEKFWAFHHYSGLPKDSQIVINSKLKSLLDNEYKTLDCFKRDNARRAALKSSAGVSASNGNAAAASTSANKPVAVAH</sequence>
<dbReference type="Proteomes" id="UP000485058">
    <property type="component" value="Unassembled WGS sequence"/>
</dbReference>
<evidence type="ECO:0000313" key="2">
    <source>
        <dbReference type="EMBL" id="GFH07526.1"/>
    </source>
</evidence>
<organism evidence="2 3">
    <name type="scientific">Haematococcus lacustris</name>
    <name type="common">Green alga</name>
    <name type="synonym">Haematococcus pluvialis</name>
    <dbReference type="NCBI Taxonomy" id="44745"/>
    <lineage>
        <taxon>Eukaryota</taxon>
        <taxon>Viridiplantae</taxon>
        <taxon>Chlorophyta</taxon>
        <taxon>core chlorophytes</taxon>
        <taxon>Chlorophyceae</taxon>
        <taxon>CS clade</taxon>
        <taxon>Chlamydomonadales</taxon>
        <taxon>Haematococcaceae</taxon>
        <taxon>Haematococcus</taxon>
    </lineage>
</organism>
<keyword evidence="3" id="KW-1185">Reference proteome</keyword>
<name>A0A699YKS9_HAELA</name>
<dbReference type="Pfam" id="PF21071">
    <property type="entry name" value="LARP1_HEAT"/>
    <property type="match status" value="1"/>
</dbReference>
<feature type="compositionally biased region" description="Polar residues" evidence="1">
    <location>
        <begin position="112"/>
        <end position="123"/>
    </location>
</feature>
<dbReference type="GO" id="GO:0000339">
    <property type="term" value="F:RNA cap binding"/>
    <property type="evidence" value="ECO:0007669"/>
    <property type="project" value="InterPro"/>
</dbReference>
<accession>A0A699YKS9</accession>
<evidence type="ECO:0000256" key="1">
    <source>
        <dbReference type="SAM" id="MobiDB-lite"/>
    </source>
</evidence>
<proteinExistence type="predicted"/>